<feature type="domain" description="ABC3 transporter permease C-terminal" evidence="7">
    <location>
        <begin position="914"/>
        <end position="1025"/>
    </location>
</feature>
<keyword evidence="5 6" id="KW-0472">Membrane</keyword>
<reference evidence="8" key="1">
    <citation type="submission" date="2021-02" db="EMBL/GenBank/DDBJ databases">
        <title>Phycicoccus sp. MQZ13P-5T, whole genome shotgun sequence.</title>
        <authorList>
            <person name="Tuo L."/>
        </authorList>
    </citation>
    <scope>NUCLEOTIDE SEQUENCE</scope>
    <source>
        <strain evidence="8">MQZ13P-5</strain>
    </source>
</reference>
<sequence>MAGAHARRSVPLVLRGLAARPVAALALAAVTASAMVASVLGPLLVRALEESALRTAVATADPAERTVTVSTYVSSADGAAGAVQSVTSVLADTDIASAGSLWGPPVVSAQSDSTLRWRESPTAQATSARVSAAGSGCAGYALAAGRCPSAPGEVLLSSRDAAARGLAPSATGGGPRVEVVLPETSVVRWRLVGTYDLARTRAELVTPAGTATSTYVAITGDSMVVPDAQLGALTVPVRVVGTLRPARGLGVGDDVRVGAFVRSLEAAALTQPRELLVESDLLALLRDTTRQGRAAGILVTVTSVQALLLALLASAAVMARIGRTRGPEWAIGRLRGLPRRRWLLGVFGEPLLAVVLGLLGGWVLALGVARVVVSAVLDPAVGLQPWRAPVLLAAGAAALGSVLALVAASVPTVRRPLAEQLRERAEARADGPLLVAGQVLVVTLAVVAAYQLLAGGVLASEGPQLGLVAPALLAVALAVVAARLAVTLVRAATRRPPRGLLALVVGRHAARAPSALVPAVVVAVGAALAVFAVQVPVLSERNQGLRADAAVGAATVLHVTVPAGRSLLDTVRAADPDGRSAMAVEERAASADGATSRMVAVDTSRLAAVSSWRTRWAGVTDVTDRLGPSRVDPVVLTGRRLEVTLRAPNVAPMVVGADVATPRPRLGVVVESARTWERLDLGPLDAPGLRLAADLPCTAGCRLVALTVTGDVQVAYTAAVVVTGAGVDGREAPALTTALRSGPWTTRVGDLTDAEPVLRVTGEASAAGLLLETSDGIGDGTAWLLGPGTTDPLPAVVGPRTTAQPLAGRPTDAFGTGLDGQAQLLRPVGRAAILPRALDDGVLVDLTNASRLSDPAADQAVSEVWLAPGAGPEVTRRLTAAGLVVQRRELLSSERERLARSPASLGADLGVPLALVALALALVAVVAARAVEVPRRRPDWTAVRAAGVGRRRLRRMAGVEVATPALVGALLGAGAGWVSLRLAASRLPVVDLARPGPPLELDQPWAPAAAVLAGVALVVALIAVVGAGVETRTGGGRS</sequence>
<gene>
    <name evidence="8" type="ORF">JQN70_17865</name>
</gene>
<comment type="subcellular location">
    <subcellularLocation>
        <location evidence="1">Cell membrane</location>
        <topology evidence="1">Multi-pass membrane protein</topology>
    </subcellularLocation>
</comment>
<feature type="transmembrane region" description="Helical" evidence="6">
    <location>
        <begin position="294"/>
        <end position="321"/>
    </location>
</feature>
<evidence type="ECO:0000256" key="5">
    <source>
        <dbReference type="ARBA" id="ARBA00023136"/>
    </source>
</evidence>
<feature type="transmembrane region" description="Helical" evidence="6">
    <location>
        <begin position="961"/>
        <end position="984"/>
    </location>
</feature>
<feature type="transmembrane region" description="Helical" evidence="6">
    <location>
        <begin position="465"/>
        <end position="489"/>
    </location>
</feature>
<evidence type="ECO:0000256" key="4">
    <source>
        <dbReference type="ARBA" id="ARBA00022989"/>
    </source>
</evidence>
<feature type="transmembrane region" description="Helical" evidence="6">
    <location>
        <begin position="431"/>
        <end position="453"/>
    </location>
</feature>
<feature type="transmembrane region" description="Helical" evidence="6">
    <location>
        <begin position="342"/>
        <end position="368"/>
    </location>
</feature>
<feature type="transmembrane region" description="Helical" evidence="6">
    <location>
        <begin position="510"/>
        <end position="533"/>
    </location>
</feature>
<dbReference type="EMBL" id="JAFDVD010000023">
    <property type="protein sequence ID" value="MBM6402267.1"/>
    <property type="molecule type" value="Genomic_DNA"/>
</dbReference>
<evidence type="ECO:0000313" key="8">
    <source>
        <dbReference type="EMBL" id="MBM6402267.1"/>
    </source>
</evidence>
<proteinExistence type="predicted"/>
<keyword evidence="9" id="KW-1185">Reference proteome</keyword>
<keyword evidence="2" id="KW-1003">Cell membrane</keyword>
<name>A0ABS2CQW2_9MICO</name>
<evidence type="ECO:0000256" key="6">
    <source>
        <dbReference type="SAM" id="Phobius"/>
    </source>
</evidence>
<keyword evidence="3 6" id="KW-0812">Transmembrane</keyword>
<accession>A0ABS2CQW2</accession>
<dbReference type="InterPro" id="IPR003838">
    <property type="entry name" value="ABC3_permease_C"/>
</dbReference>
<feature type="transmembrane region" description="Helical" evidence="6">
    <location>
        <begin position="21"/>
        <end position="45"/>
    </location>
</feature>
<evidence type="ECO:0000256" key="3">
    <source>
        <dbReference type="ARBA" id="ARBA00022692"/>
    </source>
</evidence>
<dbReference type="Proteomes" id="UP001430172">
    <property type="component" value="Unassembled WGS sequence"/>
</dbReference>
<evidence type="ECO:0000256" key="2">
    <source>
        <dbReference type="ARBA" id="ARBA00022475"/>
    </source>
</evidence>
<organism evidence="8 9">
    <name type="scientific">Phycicoccus sonneratiae</name>
    <dbReference type="NCBI Taxonomy" id="2807628"/>
    <lineage>
        <taxon>Bacteria</taxon>
        <taxon>Bacillati</taxon>
        <taxon>Actinomycetota</taxon>
        <taxon>Actinomycetes</taxon>
        <taxon>Micrococcales</taxon>
        <taxon>Intrasporangiaceae</taxon>
        <taxon>Phycicoccus</taxon>
    </lineage>
</organism>
<feature type="transmembrane region" description="Helical" evidence="6">
    <location>
        <begin position="388"/>
        <end position="410"/>
    </location>
</feature>
<protein>
    <recommendedName>
        <fullName evidence="7">ABC3 transporter permease C-terminal domain-containing protein</fullName>
    </recommendedName>
</protein>
<comment type="caution">
    <text evidence="8">The sequence shown here is derived from an EMBL/GenBank/DDBJ whole genome shotgun (WGS) entry which is preliminary data.</text>
</comment>
<evidence type="ECO:0000256" key="1">
    <source>
        <dbReference type="ARBA" id="ARBA00004651"/>
    </source>
</evidence>
<evidence type="ECO:0000313" key="9">
    <source>
        <dbReference type="Proteomes" id="UP001430172"/>
    </source>
</evidence>
<evidence type="ECO:0000259" key="7">
    <source>
        <dbReference type="Pfam" id="PF02687"/>
    </source>
</evidence>
<keyword evidence="4 6" id="KW-1133">Transmembrane helix</keyword>
<dbReference type="RefSeq" id="WP_204132739.1">
    <property type="nucleotide sequence ID" value="NZ_JAFDVD010000023.1"/>
</dbReference>
<feature type="transmembrane region" description="Helical" evidence="6">
    <location>
        <begin position="1004"/>
        <end position="1029"/>
    </location>
</feature>
<feature type="transmembrane region" description="Helical" evidence="6">
    <location>
        <begin position="909"/>
        <end position="928"/>
    </location>
</feature>
<dbReference type="Pfam" id="PF02687">
    <property type="entry name" value="FtsX"/>
    <property type="match status" value="1"/>
</dbReference>